<reference evidence="2" key="1">
    <citation type="journal article" date="2019" name="Sci. Rep.">
        <title>Draft genome of Tanacetum cinerariifolium, the natural source of mosquito coil.</title>
        <authorList>
            <person name="Yamashiro T."/>
            <person name="Shiraishi A."/>
            <person name="Satake H."/>
            <person name="Nakayama K."/>
        </authorList>
    </citation>
    <scope>NUCLEOTIDE SEQUENCE</scope>
</reference>
<accession>A0A6L2LMQ4</accession>
<proteinExistence type="predicted"/>
<dbReference type="EMBL" id="BKCJ010004560">
    <property type="protein sequence ID" value="GEU61772.1"/>
    <property type="molecule type" value="Genomic_DNA"/>
</dbReference>
<feature type="region of interest" description="Disordered" evidence="1">
    <location>
        <begin position="236"/>
        <end position="274"/>
    </location>
</feature>
<sequence>MKALYLCNDFIKFADMALPLKDQRYQYLRFEGLQYTDADIVYFEMRLGKIYMREGQSVFTSRAWRQVFKIRVPLVHELILEFFSTFIFREAVVDLDTAGALQFQLGGAESGRHISDKGDLSSYWREISAKGDFLGTPSSYTLIKDSMLRLCHGLIACSIAGRSQAPEKVTVTNLFYLSGMDVSSVNVPYLLARYLRLFSSRRKQGAMIFGGQIIYKVLDDTYAWIASRPKRQSNAMACAPEATKDAPAVDEGASADPTPIQALRPPHAAPRTLP</sequence>
<evidence type="ECO:0000313" key="2">
    <source>
        <dbReference type="EMBL" id="GEU61772.1"/>
    </source>
</evidence>
<comment type="caution">
    <text evidence="2">The sequence shown here is derived from an EMBL/GenBank/DDBJ whole genome shotgun (WGS) entry which is preliminary data.</text>
</comment>
<name>A0A6L2LMQ4_TANCI</name>
<dbReference type="AlphaFoldDB" id="A0A6L2LMQ4"/>
<organism evidence="2">
    <name type="scientific">Tanacetum cinerariifolium</name>
    <name type="common">Dalmatian daisy</name>
    <name type="synonym">Chrysanthemum cinerariifolium</name>
    <dbReference type="NCBI Taxonomy" id="118510"/>
    <lineage>
        <taxon>Eukaryota</taxon>
        <taxon>Viridiplantae</taxon>
        <taxon>Streptophyta</taxon>
        <taxon>Embryophyta</taxon>
        <taxon>Tracheophyta</taxon>
        <taxon>Spermatophyta</taxon>
        <taxon>Magnoliopsida</taxon>
        <taxon>eudicotyledons</taxon>
        <taxon>Gunneridae</taxon>
        <taxon>Pentapetalae</taxon>
        <taxon>asterids</taxon>
        <taxon>campanulids</taxon>
        <taxon>Asterales</taxon>
        <taxon>Asteraceae</taxon>
        <taxon>Asteroideae</taxon>
        <taxon>Anthemideae</taxon>
        <taxon>Anthemidinae</taxon>
        <taxon>Tanacetum</taxon>
    </lineage>
</organism>
<gene>
    <name evidence="2" type="ORF">Tci_033750</name>
</gene>
<protein>
    <submittedName>
        <fullName evidence="2">Uncharacterized protein</fullName>
    </submittedName>
</protein>
<evidence type="ECO:0000256" key="1">
    <source>
        <dbReference type="SAM" id="MobiDB-lite"/>
    </source>
</evidence>